<dbReference type="GO" id="GO:0008810">
    <property type="term" value="F:cellulase activity"/>
    <property type="evidence" value="ECO:0007669"/>
    <property type="project" value="UniProtKB-EC"/>
</dbReference>
<comment type="caution">
    <text evidence="2">The sequence shown here is derived from an EMBL/GenBank/DDBJ whole genome shotgun (WGS) entry which is preliminary data.</text>
</comment>
<name>A0A1J5QUN8_9ZZZZ</name>
<dbReference type="Gene3D" id="2.60.120.180">
    <property type="match status" value="1"/>
</dbReference>
<reference evidence="2" key="1">
    <citation type="submission" date="2016-10" db="EMBL/GenBank/DDBJ databases">
        <title>Sequence of Gallionella enrichment culture.</title>
        <authorList>
            <person name="Poehlein A."/>
            <person name="Muehling M."/>
            <person name="Daniel R."/>
        </authorList>
    </citation>
    <scope>NUCLEOTIDE SEQUENCE</scope>
</reference>
<evidence type="ECO:0000256" key="1">
    <source>
        <dbReference type="ARBA" id="ARBA00005519"/>
    </source>
</evidence>
<dbReference type="EC" id="3.2.1.4" evidence="2"/>
<dbReference type="InterPro" id="IPR002594">
    <property type="entry name" value="GH12"/>
</dbReference>
<dbReference type="Pfam" id="PF01670">
    <property type="entry name" value="Glyco_hydro_12"/>
    <property type="match status" value="1"/>
</dbReference>
<gene>
    <name evidence="2" type="primary">celS</name>
    <name evidence="2" type="ORF">GALL_346320</name>
</gene>
<dbReference type="AlphaFoldDB" id="A0A1J5QUN8"/>
<evidence type="ECO:0000313" key="2">
    <source>
        <dbReference type="EMBL" id="OIQ83556.1"/>
    </source>
</evidence>
<sequence length="258" mass="28361">MRSSRLILVTIFLLCALPLARATRADGDSGPIAQGKSRVVSGYVLNNNDWGKAKSPKGWQVIDVVKAGKRISWDVRYNWPVGTDPYAVKCYPSVVTGWQWGLTSPDGRLPRTVSTLRRVVSGASVVVHNPGVQNVAYDLWFHRPGKIADQKIPSDELMIWTNRFGGAGPLGKRVGTVRIDGADYELSVGDIGWKVFSFVRVSNTSAWTLNLKSFIDHLVDAGLMPSHQQLSGIQFGTEVFRSPGDAQLDVTGYYVDIE</sequence>
<comment type="similarity">
    <text evidence="1">Belongs to the glycosyl hydrolase 12 (cellulase H) family.</text>
</comment>
<keyword evidence="2" id="KW-0378">Hydrolase</keyword>
<organism evidence="2">
    <name type="scientific">mine drainage metagenome</name>
    <dbReference type="NCBI Taxonomy" id="410659"/>
    <lineage>
        <taxon>unclassified sequences</taxon>
        <taxon>metagenomes</taxon>
        <taxon>ecological metagenomes</taxon>
    </lineage>
</organism>
<keyword evidence="2" id="KW-0326">Glycosidase</keyword>
<dbReference type="EMBL" id="MLJW01000692">
    <property type="protein sequence ID" value="OIQ83556.1"/>
    <property type="molecule type" value="Genomic_DNA"/>
</dbReference>
<dbReference type="InterPro" id="IPR013319">
    <property type="entry name" value="GH11/12"/>
</dbReference>
<dbReference type="SUPFAM" id="SSF49899">
    <property type="entry name" value="Concanavalin A-like lectins/glucanases"/>
    <property type="match status" value="1"/>
</dbReference>
<accession>A0A1J5QUN8</accession>
<dbReference type="PANTHER" id="PTHR34002">
    <property type="entry name" value="BLR1656 PROTEIN"/>
    <property type="match status" value="1"/>
</dbReference>
<dbReference type="PANTHER" id="PTHR34002:SF9">
    <property type="entry name" value="XYLOGLUCAN-SPECIFIC ENDO-BETA-1,4-GLUCANASE A"/>
    <property type="match status" value="1"/>
</dbReference>
<dbReference type="InterPro" id="IPR013320">
    <property type="entry name" value="ConA-like_dom_sf"/>
</dbReference>
<proteinExistence type="inferred from homology"/>
<dbReference type="GO" id="GO:0000272">
    <property type="term" value="P:polysaccharide catabolic process"/>
    <property type="evidence" value="ECO:0007669"/>
    <property type="project" value="InterPro"/>
</dbReference>
<protein>
    <submittedName>
        <fullName evidence="2">Endoglucanase S</fullName>
        <ecNumber evidence="2">3.2.1.4</ecNumber>
    </submittedName>
</protein>